<dbReference type="KEGG" id="lpi:LBPG_00435"/>
<dbReference type="GO" id="GO:0016887">
    <property type="term" value="F:ATP hydrolysis activity"/>
    <property type="evidence" value="ECO:0007669"/>
    <property type="project" value="InterPro"/>
</dbReference>
<name>A0A826HSZ6_LACPA</name>
<dbReference type="InterPro" id="IPR003593">
    <property type="entry name" value="AAA+_ATPase"/>
</dbReference>
<dbReference type="PANTHER" id="PTHR43581">
    <property type="entry name" value="ATP/GTP PHOSPHATASE"/>
    <property type="match status" value="1"/>
</dbReference>
<dbReference type="SMART" id="SM00382">
    <property type="entry name" value="AAA"/>
    <property type="match status" value="1"/>
</dbReference>
<dbReference type="Pfam" id="PF13304">
    <property type="entry name" value="AAA_21"/>
    <property type="match status" value="1"/>
</dbReference>
<dbReference type="PANTHER" id="PTHR43581:SF2">
    <property type="entry name" value="EXCINUCLEASE ATPASE SUBUNIT"/>
    <property type="match status" value="1"/>
</dbReference>
<dbReference type="EMBL" id="CP002391">
    <property type="protein sequence ID" value="EEQ64986.1"/>
    <property type="molecule type" value="Genomic_DNA"/>
</dbReference>
<dbReference type="SUPFAM" id="SSF52540">
    <property type="entry name" value="P-loop containing nucleoside triphosphate hydrolases"/>
    <property type="match status" value="1"/>
</dbReference>
<evidence type="ECO:0000259" key="1">
    <source>
        <dbReference type="SMART" id="SM00382"/>
    </source>
</evidence>
<reference evidence="2 3" key="1">
    <citation type="submission" date="2010-12" db="EMBL/GenBank/DDBJ databases">
        <title>The Genome Sequence of Lactobacillus paracasei subsp. paracasei strain 8700:2.</title>
        <authorList>
            <consortium name="The Broad Institute Genome Sequencing Platform"/>
            <person name="Ward D."/>
            <person name="Earl A."/>
            <person name="Feldgarden M."/>
            <person name="Young S.K."/>
            <person name="Gargeya S."/>
            <person name="Zeng Q."/>
            <person name="Alvarado L."/>
            <person name="Berlin A."/>
            <person name="Bochicchio J."/>
            <person name="Chapman S.B."/>
            <person name="Chen Z."/>
            <person name="Freedman E."/>
            <person name="Gellesch M."/>
            <person name="Goldberg J."/>
            <person name="Griggs A."/>
            <person name="Gujja S."/>
            <person name="Heilman E."/>
            <person name="Heiman D."/>
            <person name="Howarth C."/>
            <person name="Mehta T."/>
            <person name="Neiman D."/>
            <person name="Pearson M."/>
            <person name="Roberts A."/>
            <person name="Saif S."/>
            <person name="Shea T."/>
            <person name="Shenoy N."/>
            <person name="Sisk P."/>
            <person name="Stolte C."/>
            <person name="Sykes S."/>
            <person name="White J."/>
            <person name="Yandava C."/>
            <person name="Saulnier D."/>
            <person name="Haas B."/>
            <person name="Nusbaum C."/>
            <person name="Birren B."/>
        </authorList>
    </citation>
    <scope>NUCLEOTIDE SEQUENCE [LARGE SCALE GENOMIC DNA]</scope>
    <source>
        <strain evidence="2 3">8700:2</strain>
    </source>
</reference>
<dbReference type="GO" id="GO:0005524">
    <property type="term" value="F:ATP binding"/>
    <property type="evidence" value="ECO:0007669"/>
    <property type="project" value="InterPro"/>
</dbReference>
<dbReference type="Proteomes" id="UP000015927">
    <property type="component" value="Chromosome"/>
</dbReference>
<dbReference type="Gene3D" id="3.40.50.300">
    <property type="entry name" value="P-loop containing nucleotide triphosphate hydrolases"/>
    <property type="match status" value="1"/>
</dbReference>
<dbReference type="InterPro" id="IPR051396">
    <property type="entry name" value="Bact_Antivir_Def_Nuclease"/>
</dbReference>
<sequence length="504" mass="57073">MTDIWDDYGYHTTFHANLYLQGTHTDMGFVTIGFNNPDNQDEGKSTYDFIAEHRQTSESLSTLPDYLFTLGTLEYYKSVNRLFESKQEKIRFFKDTNDISYDRVLYVKYSKLDITRNSLLRSSSERSFKQYQRVAFGGAERVNFDWTITIQSDESKHTTKLARISNDIGSVLPSNLFAVIGDNGVGKTSLLKDLTVSANSFGEYVPSRFLAGHHIKLDNSLPITDNEAITGITNLIFVSYSSFDTFDPEFEKVFTAMPNHRFIGSRKVDYDVSNQESLKSTINDVTPAGASGRQISEELTRVFADREKSEIFNAVFERFSWDSSLTDFLNLFQNSSDENIKENILQETENLSSGQKLIVSMIANLVDVAAENALMLIDEPELYLHPPYALALILAINDIAVRSNSACIFTTHSAVTLQEIPRDNVLWVKYAGNLKKIVHPKQQTFGMDTQSINDEIFGVAIRDTGYYELLRNIVQNNPSKIRSLINDDLLGQRALVLLNSLKDQ</sequence>
<accession>A0A826HSZ6</accession>
<dbReference type="RefSeq" id="WP_003658225.1">
    <property type="nucleotide sequence ID" value="NC_022112.1"/>
</dbReference>
<proteinExistence type="predicted"/>
<dbReference type="InterPro" id="IPR003959">
    <property type="entry name" value="ATPase_AAA_core"/>
</dbReference>
<dbReference type="GeneID" id="57090063"/>
<gene>
    <name evidence="2" type="ORF">LBPG_00435</name>
</gene>
<evidence type="ECO:0000313" key="2">
    <source>
        <dbReference type="EMBL" id="EEQ64986.1"/>
    </source>
</evidence>
<evidence type="ECO:0000313" key="3">
    <source>
        <dbReference type="Proteomes" id="UP000015927"/>
    </source>
</evidence>
<feature type="domain" description="AAA+ ATPase" evidence="1">
    <location>
        <begin position="173"/>
        <end position="432"/>
    </location>
</feature>
<dbReference type="AlphaFoldDB" id="A0A826HSZ6"/>
<organism evidence="2 3">
    <name type="scientific">Lacticaseibacillus paracasei subsp. paracasei 8700:2</name>
    <dbReference type="NCBI Taxonomy" id="537973"/>
    <lineage>
        <taxon>Bacteria</taxon>
        <taxon>Bacillati</taxon>
        <taxon>Bacillota</taxon>
        <taxon>Bacilli</taxon>
        <taxon>Lactobacillales</taxon>
        <taxon>Lactobacillaceae</taxon>
        <taxon>Lacticaseibacillus</taxon>
    </lineage>
</organism>
<dbReference type="InterPro" id="IPR027417">
    <property type="entry name" value="P-loop_NTPase"/>
</dbReference>
<protein>
    <recommendedName>
        <fullName evidence="1">AAA+ ATPase domain-containing protein</fullName>
    </recommendedName>
</protein>